<dbReference type="InterPro" id="IPR016812">
    <property type="entry name" value="PPase_methylesterase_euk"/>
</dbReference>
<feature type="compositionally biased region" description="Acidic residues" evidence="7">
    <location>
        <begin position="1"/>
        <end position="13"/>
    </location>
</feature>
<dbReference type="PANTHER" id="PTHR14189:SF0">
    <property type="entry name" value="PROTEIN PHOSPHATASE METHYLESTERASE 1"/>
    <property type="match status" value="1"/>
</dbReference>
<dbReference type="EMBL" id="CADEPM010000003">
    <property type="protein sequence ID" value="CAB3402115.1"/>
    <property type="molecule type" value="Genomic_DNA"/>
</dbReference>
<dbReference type="InterPro" id="IPR000073">
    <property type="entry name" value="AB_hydrolase_1"/>
</dbReference>
<comment type="similarity">
    <text evidence="1 5">Belongs to the AB hydrolase superfamily.</text>
</comment>
<feature type="active site" evidence="6">
    <location>
        <position position="171"/>
    </location>
</feature>
<dbReference type="Gene3D" id="3.40.50.1820">
    <property type="entry name" value="alpha/beta hydrolase"/>
    <property type="match status" value="1"/>
</dbReference>
<keyword evidence="3 5" id="KW-0378">Hydrolase</keyword>
<dbReference type="PRINTS" id="PR00412">
    <property type="entry name" value="EPOXHYDRLASE"/>
</dbReference>
<dbReference type="PANTHER" id="PTHR14189">
    <property type="entry name" value="PROTEIN PHOSPHATASE METHYLESTERASE-1 RELATED"/>
    <property type="match status" value="1"/>
</dbReference>
<keyword evidence="2 5" id="KW-0719">Serine esterase</keyword>
<dbReference type="InterPro" id="IPR029058">
    <property type="entry name" value="AB_hydrolase_fold"/>
</dbReference>
<dbReference type="PIRSF" id="PIRSF022950">
    <property type="entry name" value="PPase_methylesterase_euk"/>
    <property type="match status" value="1"/>
</dbReference>
<dbReference type="PRINTS" id="PR00111">
    <property type="entry name" value="ABHYDROLASE"/>
</dbReference>
<dbReference type="OrthoDB" id="194865at2759"/>
<comment type="caution">
    <text evidence="9">The sequence shown here is derived from an EMBL/GenBank/DDBJ whole genome shotgun (WGS) entry which is preliminary data.</text>
</comment>
<comment type="function">
    <text evidence="5">Demethylates proteins that have been reversibly carboxymethylated.</text>
</comment>
<dbReference type="GO" id="GO:0051723">
    <property type="term" value="F:protein methylesterase activity"/>
    <property type="evidence" value="ECO:0007669"/>
    <property type="project" value="UniProtKB-EC"/>
</dbReference>
<accession>A0A8S1EQ68</accession>
<dbReference type="Proteomes" id="UP000494206">
    <property type="component" value="Unassembled WGS sequence"/>
</dbReference>
<proteinExistence type="inferred from homology"/>
<dbReference type="InterPro" id="IPR000639">
    <property type="entry name" value="Epox_hydrolase-like"/>
</dbReference>
<feature type="active site" evidence="6">
    <location>
        <position position="323"/>
    </location>
</feature>
<name>A0A8S1EQ68_9PELO</name>
<gene>
    <name evidence="9" type="ORF">CBOVIS_LOCUS4777</name>
</gene>
<feature type="region of interest" description="Disordered" evidence="7">
    <location>
        <begin position="1"/>
        <end position="29"/>
    </location>
</feature>
<evidence type="ECO:0000313" key="10">
    <source>
        <dbReference type="Proteomes" id="UP000494206"/>
    </source>
</evidence>
<evidence type="ECO:0000256" key="6">
    <source>
        <dbReference type="PIRSR" id="PIRSR022950-1"/>
    </source>
</evidence>
<evidence type="ECO:0000259" key="8">
    <source>
        <dbReference type="Pfam" id="PF12697"/>
    </source>
</evidence>
<feature type="active site" evidence="6">
    <location>
        <position position="197"/>
    </location>
</feature>
<comment type="catalytic activity">
    <reaction evidence="4">
        <text>[phosphatase 2A protein]-C-terminal L-leucine methyl ester + H2O = [phosphatase 2A protein]-C-terminal L-leucine + methanol + H(+)</text>
        <dbReference type="Rhea" id="RHEA:48548"/>
        <dbReference type="Rhea" id="RHEA-COMP:12134"/>
        <dbReference type="Rhea" id="RHEA-COMP:12135"/>
        <dbReference type="ChEBI" id="CHEBI:15377"/>
        <dbReference type="ChEBI" id="CHEBI:15378"/>
        <dbReference type="ChEBI" id="CHEBI:17790"/>
        <dbReference type="ChEBI" id="CHEBI:90516"/>
        <dbReference type="ChEBI" id="CHEBI:90517"/>
        <dbReference type="EC" id="3.1.1.89"/>
    </reaction>
</comment>
<evidence type="ECO:0000256" key="1">
    <source>
        <dbReference type="ARBA" id="ARBA00008645"/>
    </source>
</evidence>
<sequence length="370" mass="40743">MSLNEEEEEEDMICDLPSDRQIAHPGASQKPNLLKQALKRGLPPHPVSSTSKGLPKRDFAPIEWSEFFDEKREINIGEDIFNVYLKGKTGPIFYFLHGGGYSGLTWACLTKELTHLVDCRILAPDLRGHGDSKCADEHDLSTATQVRDIANIYKAFFGENDHQDVCVVGHSMGGALAIHAVSGKAIPANIVGLVVIDVVEGSAMEALGGMVHFLHSRPSSFESVEKAIKWCLSSGTVRNAKSARVSMPSQIRAVSENEYAWRIELADTEPYWKGWFEGLSAKFLMCTAPKLLALAGVDRLDRELTIGQMQGKFQTCVLPKVGHCVHEDSPDRLADELARFATRYRFARATPAFLTASPTHRPPIPGGFVL</sequence>
<reference evidence="9 10" key="1">
    <citation type="submission" date="2020-04" db="EMBL/GenBank/DDBJ databases">
        <authorList>
            <person name="Laetsch R D."/>
            <person name="Stevens L."/>
            <person name="Kumar S."/>
            <person name="Blaxter L. M."/>
        </authorList>
    </citation>
    <scope>NUCLEOTIDE SEQUENCE [LARGE SCALE GENOMIC DNA]</scope>
</reference>
<keyword evidence="10" id="KW-1185">Reference proteome</keyword>
<dbReference type="FunFam" id="3.40.50.1820:FF:000152">
    <property type="entry name" value="Protein phosphatase methylesterase 1"/>
    <property type="match status" value="1"/>
</dbReference>
<evidence type="ECO:0000256" key="4">
    <source>
        <dbReference type="ARBA" id="ARBA00049203"/>
    </source>
</evidence>
<feature type="domain" description="AB hydrolase-1" evidence="8">
    <location>
        <begin position="95"/>
        <end position="335"/>
    </location>
</feature>
<evidence type="ECO:0000313" key="9">
    <source>
        <dbReference type="EMBL" id="CAB3402115.1"/>
    </source>
</evidence>
<dbReference type="EC" id="3.1.1.-" evidence="5"/>
<dbReference type="Pfam" id="PF12697">
    <property type="entry name" value="Abhydrolase_6"/>
    <property type="match status" value="1"/>
</dbReference>
<dbReference type="AlphaFoldDB" id="A0A8S1EQ68"/>
<evidence type="ECO:0000256" key="5">
    <source>
        <dbReference type="PIRNR" id="PIRNR022950"/>
    </source>
</evidence>
<protein>
    <recommendedName>
        <fullName evidence="5">Protein phosphatase methylesterase 1</fullName>
        <shortName evidence="5">PME-1</shortName>
        <ecNumber evidence="5">3.1.1.-</ecNumber>
    </recommendedName>
</protein>
<evidence type="ECO:0000256" key="3">
    <source>
        <dbReference type="ARBA" id="ARBA00022801"/>
    </source>
</evidence>
<organism evidence="9 10">
    <name type="scientific">Caenorhabditis bovis</name>
    <dbReference type="NCBI Taxonomy" id="2654633"/>
    <lineage>
        <taxon>Eukaryota</taxon>
        <taxon>Metazoa</taxon>
        <taxon>Ecdysozoa</taxon>
        <taxon>Nematoda</taxon>
        <taxon>Chromadorea</taxon>
        <taxon>Rhabditida</taxon>
        <taxon>Rhabditina</taxon>
        <taxon>Rhabditomorpha</taxon>
        <taxon>Rhabditoidea</taxon>
        <taxon>Rhabditidae</taxon>
        <taxon>Peloderinae</taxon>
        <taxon>Caenorhabditis</taxon>
    </lineage>
</organism>
<evidence type="ECO:0000256" key="2">
    <source>
        <dbReference type="ARBA" id="ARBA00022487"/>
    </source>
</evidence>
<evidence type="ECO:0000256" key="7">
    <source>
        <dbReference type="SAM" id="MobiDB-lite"/>
    </source>
</evidence>
<dbReference type="SUPFAM" id="SSF53474">
    <property type="entry name" value="alpha/beta-Hydrolases"/>
    <property type="match status" value="1"/>
</dbReference>